<comment type="caution">
    <text evidence="7">The sequence shown here is derived from an EMBL/GenBank/DDBJ whole genome shotgun (WGS) entry which is preliminary data.</text>
</comment>
<evidence type="ECO:0000256" key="5">
    <source>
        <dbReference type="ARBA" id="ARBA00022764"/>
    </source>
</evidence>
<sequence>MNKMMISRRSFLKATATGAGIALAAPMIARSAFAQTRQIVIRTPGGPTAIAMQKSYYDPFEAATGIKVVPATSTNEPVSQVKAIVESGAKTWDMAASFSRSTISQLIKDGDYLEPHGLSDDPAIAMIPKAYRNDFAVGHGIYATPITYRTDKYQTAPKNWADFFNVEQFPGPRAMRKNPVETLEIALMADGVAREQLYPLDIDRAFKSLNRIKPHISNWWTTPVQATELIVNGDVNMVPVWVNFPVAAIGDGAPLGLSWQNNIFGVDMFTILKGSPNVDACREFIKFSLQAKQQAGVASQVAIAPTNPDAFALIPPDRAKLLASSPENSKDAVEINSDFWSANRDAISDRFNEWLLE</sequence>
<dbReference type="Pfam" id="PF13416">
    <property type="entry name" value="SBP_bac_8"/>
    <property type="match status" value="1"/>
</dbReference>
<name>A0ABD5K5P1_9HYPH</name>
<proteinExistence type="inferred from homology"/>
<evidence type="ECO:0000256" key="3">
    <source>
        <dbReference type="ARBA" id="ARBA00022448"/>
    </source>
</evidence>
<dbReference type="CDD" id="cd13589">
    <property type="entry name" value="PBP2_polyamine_RpCGA009"/>
    <property type="match status" value="1"/>
</dbReference>
<evidence type="ECO:0000313" key="8">
    <source>
        <dbReference type="Proteomes" id="UP001362311"/>
    </source>
</evidence>
<keyword evidence="5" id="KW-0574">Periplasm</keyword>
<accession>A0ABD5K5P1</accession>
<feature type="signal peptide" evidence="6">
    <location>
        <begin position="1"/>
        <end position="24"/>
    </location>
</feature>
<protein>
    <submittedName>
        <fullName evidence="7">Extracellular solute-binding protein</fullName>
    </submittedName>
</protein>
<comment type="similarity">
    <text evidence="2">Belongs to the bacterial solute-binding protein 1 family.</text>
</comment>
<evidence type="ECO:0000256" key="4">
    <source>
        <dbReference type="ARBA" id="ARBA00022729"/>
    </source>
</evidence>
<organism evidence="7 8">
    <name type="scientific">Ochrobactrum teleogrylli</name>
    <dbReference type="NCBI Taxonomy" id="2479765"/>
    <lineage>
        <taxon>Bacteria</taxon>
        <taxon>Pseudomonadati</taxon>
        <taxon>Pseudomonadota</taxon>
        <taxon>Alphaproteobacteria</taxon>
        <taxon>Hyphomicrobiales</taxon>
        <taxon>Brucellaceae</taxon>
        <taxon>Brucella/Ochrobactrum group</taxon>
        <taxon>Ochrobactrum</taxon>
    </lineage>
</organism>
<gene>
    <name evidence="7" type="ORF">WIX40_21730</name>
</gene>
<dbReference type="InterPro" id="IPR006311">
    <property type="entry name" value="TAT_signal"/>
</dbReference>
<evidence type="ECO:0000256" key="2">
    <source>
        <dbReference type="ARBA" id="ARBA00008520"/>
    </source>
</evidence>
<dbReference type="Proteomes" id="UP001362311">
    <property type="component" value="Unassembled WGS sequence"/>
</dbReference>
<evidence type="ECO:0000256" key="1">
    <source>
        <dbReference type="ARBA" id="ARBA00004418"/>
    </source>
</evidence>
<dbReference type="PROSITE" id="PS51318">
    <property type="entry name" value="TAT"/>
    <property type="match status" value="1"/>
</dbReference>
<feature type="chain" id="PRO_5044744808" evidence="6">
    <location>
        <begin position="25"/>
        <end position="357"/>
    </location>
</feature>
<keyword evidence="4 6" id="KW-0732">Signal</keyword>
<dbReference type="AlphaFoldDB" id="A0ABD5K5P1"/>
<dbReference type="PANTHER" id="PTHR30006">
    <property type="entry name" value="THIAMINE-BINDING PERIPLASMIC PROTEIN-RELATED"/>
    <property type="match status" value="1"/>
</dbReference>
<dbReference type="RefSeq" id="WP_339442119.1">
    <property type="nucleotide sequence ID" value="NZ_JBBHKQ010000002.1"/>
</dbReference>
<dbReference type="InterPro" id="IPR006059">
    <property type="entry name" value="SBP"/>
</dbReference>
<dbReference type="SUPFAM" id="SSF53850">
    <property type="entry name" value="Periplasmic binding protein-like II"/>
    <property type="match status" value="1"/>
</dbReference>
<keyword evidence="3" id="KW-0813">Transport</keyword>
<comment type="subcellular location">
    <subcellularLocation>
        <location evidence="1">Periplasm</location>
    </subcellularLocation>
</comment>
<evidence type="ECO:0000313" key="7">
    <source>
        <dbReference type="EMBL" id="MEJ5902713.1"/>
    </source>
</evidence>
<reference evidence="7 8" key="1">
    <citation type="submission" date="2024-03" db="EMBL/GenBank/DDBJ databases">
        <title>Reference genomes for the five species model microbial community.</title>
        <authorList>
            <person name="Padfield D."/>
        </authorList>
    </citation>
    <scope>NUCLEOTIDE SEQUENCE [LARGE SCALE GENOMIC DNA]</scope>
    <source>
        <strain evidence="7 8">AB1</strain>
    </source>
</reference>
<evidence type="ECO:0000256" key="6">
    <source>
        <dbReference type="SAM" id="SignalP"/>
    </source>
</evidence>
<dbReference type="PANTHER" id="PTHR30006:SF3">
    <property type="entry name" value="THIAMINE-BINDING PERIPLASMIC PROTEIN"/>
    <property type="match status" value="1"/>
</dbReference>
<dbReference type="Gene3D" id="3.40.190.10">
    <property type="entry name" value="Periplasmic binding protein-like II"/>
    <property type="match status" value="2"/>
</dbReference>
<dbReference type="GO" id="GO:0042597">
    <property type="term" value="C:periplasmic space"/>
    <property type="evidence" value="ECO:0007669"/>
    <property type="project" value="UniProtKB-SubCell"/>
</dbReference>
<dbReference type="EMBL" id="JBBHKQ010000002">
    <property type="protein sequence ID" value="MEJ5902713.1"/>
    <property type="molecule type" value="Genomic_DNA"/>
</dbReference>